<keyword evidence="2" id="KW-1185">Reference proteome</keyword>
<dbReference type="EMBL" id="RCHS01002828">
    <property type="protein sequence ID" value="RMX45452.1"/>
    <property type="molecule type" value="Genomic_DNA"/>
</dbReference>
<sequence>MMVGVIGVIVAAVDNKPRLSLFFEQQQSKHPWNKEQNVSNNADSYLDAQTSKGVKEGVGILYINPINLPFSLLRAFLDTTGTDKHANLPEMITHLFI</sequence>
<gene>
    <name evidence="1" type="ORF">pdam_00016065</name>
</gene>
<evidence type="ECO:0000313" key="2">
    <source>
        <dbReference type="Proteomes" id="UP000275408"/>
    </source>
</evidence>
<dbReference type="AlphaFoldDB" id="A0A3M6TVM1"/>
<name>A0A3M6TVM1_POCDA</name>
<accession>A0A3M6TVM1</accession>
<evidence type="ECO:0000313" key="1">
    <source>
        <dbReference type="EMBL" id="RMX45452.1"/>
    </source>
</evidence>
<dbReference type="Proteomes" id="UP000275408">
    <property type="component" value="Unassembled WGS sequence"/>
</dbReference>
<organism evidence="1 2">
    <name type="scientific">Pocillopora damicornis</name>
    <name type="common">Cauliflower coral</name>
    <name type="synonym">Millepora damicornis</name>
    <dbReference type="NCBI Taxonomy" id="46731"/>
    <lineage>
        <taxon>Eukaryota</taxon>
        <taxon>Metazoa</taxon>
        <taxon>Cnidaria</taxon>
        <taxon>Anthozoa</taxon>
        <taxon>Hexacorallia</taxon>
        <taxon>Scleractinia</taxon>
        <taxon>Astrocoeniina</taxon>
        <taxon>Pocilloporidae</taxon>
        <taxon>Pocillopora</taxon>
    </lineage>
</organism>
<protein>
    <submittedName>
        <fullName evidence="1">Uncharacterized protein</fullName>
    </submittedName>
</protein>
<comment type="caution">
    <text evidence="1">The sequence shown here is derived from an EMBL/GenBank/DDBJ whole genome shotgun (WGS) entry which is preliminary data.</text>
</comment>
<reference evidence="1 2" key="1">
    <citation type="journal article" date="2018" name="Sci. Rep.">
        <title>Comparative analysis of the Pocillopora damicornis genome highlights role of immune system in coral evolution.</title>
        <authorList>
            <person name="Cunning R."/>
            <person name="Bay R.A."/>
            <person name="Gillette P."/>
            <person name="Baker A.C."/>
            <person name="Traylor-Knowles N."/>
        </authorList>
    </citation>
    <scope>NUCLEOTIDE SEQUENCE [LARGE SCALE GENOMIC DNA]</scope>
    <source>
        <strain evidence="1">RSMAS</strain>
        <tissue evidence="1">Whole animal</tissue>
    </source>
</reference>
<proteinExistence type="predicted"/>